<evidence type="ECO:0000256" key="1">
    <source>
        <dbReference type="SAM" id="MobiDB-lite"/>
    </source>
</evidence>
<sequence length="107" mass="12291">LPERWRCRRDGGVSRKESRSAPHHGSEGGKARKGKRCTHVHSTLEALTLRKFLQRAGNHIFTPETSSRDPTQRERRAERRFFSNTLLLPFPARVTPGHGIALRVIWN</sequence>
<dbReference type="AlphaFoldDB" id="A0AAV4TQW4"/>
<evidence type="ECO:0000313" key="3">
    <source>
        <dbReference type="Proteomes" id="UP001054945"/>
    </source>
</evidence>
<feature type="compositionally biased region" description="Basic and acidic residues" evidence="1">
    <location>
        <begin position="1"/>
        <end position="30"/>
    </location>
</feature>
<gene>
    <name evidence="2" type="ORF">CEXT_57581</name>
</gene>
<proteinExistence type="predicted"/>
<comment type="caution">
    <text evidence="2">The sequence shown here is derived from an EMBL/GenBank/DDBJ whole genome shotgun (WGS) entry which is preliminary data.</text>
</comment>
<feature type="region of interest" description="Disordered" evidence="1">
    <location>
        <begin position="1"/>
        <end position="38"/>
    </location>
</feature>
<dbReference type="EMBL" id="BPLR01011676">
    <property type="protein sequence ID" value="GIY48134.1"/>
    <property type="molecule type" value="Genomic_DNA"/>
</dbReference>
<organism evidence="2 3">
    <name type="scientific">Caerostris extrusa</name>
    <name type="common">Bark spider</name>
    <name type="synonym">Caerostris bankana</name>
    <dbReference type="NCBI Taxonomy" id="172846"/>
    <lineage>
        <taxon>Eukaryota</taxon>
        <taxon>Metazoa</taxon>
        <taxon>Ecdysozoa</taxon>
        <taxon>Arthropoda</taxon>
        <taxon>Chelicerata</taxon>
        <taxon>Arachnida</taxon>
        <taxon>Araneae</taxon>
        <taxon>Araneomorphae</taxon>
        <taxon>Entelegynae</taxon>
        <taxon>Araneoidea</taxon>
        <taxon>Araneidae</taxon>
        <taxon>Caerostris</taxon>
    </lineage>
</organism>
<keyword evidence="3" id="KW-1185">Reference proteome</keyword>
<name>A0AAV4TQW4_CAEEX</name>
<dbReference type="Proteomes" id="UP001054945">
    <property type="component" value="Unassembled WGS sequence"/>
</dbReference>
<evidence type="ECO:0000313" key="2">
    <source>
        <dbReference type="EMBL" id="GIY48134.1"/>
    </source>
</evidence>
<reference evidence="2 3" key="1">
    <citation type="submission" date="2021-06" db="EMBL/GenBank/DDBJ databases">
        <title>Caerostris extrusa draft genome.</title>
        <authorList>
            <person name="Kono N."/>
            <person name="Arakawa K."/>
        </authorList>
    </citation>
    <scope>NUCLEOTIDE SEQUENCE [LARGE SCALE GENOMIC DNA]</scope>
</reference>
<protein>
    <submittedName>
        <fullName evidence="2">Uncharacterized protein</fullName>
    </submittedName>
</protein>
<accession>A0AAV4TQW4</accession>
<feature type="non-terminal residue" evidence="2">
    <location>
        <position position="1"/>
    </location>
</feature>